<dbReference type="InterPro" id="IPR035490">
    <property type="entry name" value="GlmS/FrlB_SIS"/>
</dbReference>
<dbReference type="Pfam" id="PF01380">
    <property type="entry name" value="SIS"/>
    <property type="match status" value="2"/>
</dbReference>
<evidence type="ECO:0000256" key="4">
    <source>
        <dbReference type="ARBA" id="ARBA00022576"/>
    </source>
</evidence>
<dbReference type="PROSITE" id="PS51464">
    <property type="entry name" value="SIS"/>
    <property type="match status" value="2"/>
</dbReference>
<evidence type="ECO:0000313" key="10">
    <source>
        <dbReference type="EMBL" id="SPP32803.1"/>
    </source>
</evidence>
<dbReference type="GO" id="GO:0097367">
    <property type="term" value="F:carbohydrate derivative binding"/>
    <property type="evidence" value="ECO:0007669"/>
    <property type="project" value="InterPro"/>
</dbReference>
<organism evidence="10">
    <name type="scientific">Wolbachia endosymbiont of Aleurodicus dispersus</name>
    <dbReference type="NCBI Taxonomy" id="1288877"/>
    <lineage>
        <taxon>Bacteria</taxon>
        <taxon>Pseudomonadati</taxon>
        <taxon>Pseudomonadota</taxon>
        <taxon>Alphaproteobacteria</taxon>
        <taxon>Rickettsiales</taxon>
        <taxon>Anaplasmataceae</taxon>
        <taxon>Wolbachieae</taxon>
        <taxon>Wolbachia</taxon>
    </lineage>
</organism>
<dbReference type="Pfam" id="PF13522">
    <property type="entry name" value="GATase_6"/>
    <property type="match status" value="1"/>
</dbReference>
<dbReference type="GO" id="GO:0006047">
    <property type="term" value="P:UDP-N-acetylglucosamine metabolic process"/>
    <property type="evidence" value="ECO:0007669"/>
    <property type="project" value="TreeGrafter"/>
</dbReference>
<dbReference type="FunFam" id="3.40.50.10490:FF:000001">
    <property type="entry name" value="Glutamine--fructose-6-phosphate aminotransferase [isomerizing]"/>
    <property type="match status" value="1"/>
</dbReference>
<proteinExistence type="predicted"/>
<evidence type="ECO:0000256" key="5">
    <source>
        <dbReference type="ARBA" id="ARBA00022679"/>
    </source>
</evidence>
<dbReference type="NCBIfam" id="TIGR01135">
    <property type="entry name" value="glmS"/>
    <property type="match status" value="1"/>
</dbReference>
<dbReference type="PANTHER" id="PTHR10937">
    <property type="entry name" value="GLUCOSAMINE--FRUCTOSE-6-PHOSPHATE AMINOTRANSFERASE, ISOMERIZING"/>
    <property type="match status" value="1"/>
</dbReference>
<dbReference type="PROSITE" id="PS51278">
    <property type="entry name" value="GATASE_TYPE_2"/>
    <property type="match status" value="1"/>
</dbReference>
<dbReference type="InterPro" id="IPR001347">
    <property type="entry name" value="SIS_dom"/>
</dbReference>
<sequence length="603" mass="66368">MCGILGIVSSGDSVIPTLLTALQKLEYRGYDSSGIAIINNRGKIEVKKSEGKVERLCEVVHESKISSSKVGIAHTRWATHGAPNLKNAHPIYINNVVVAHNGIIENYNILKKDLEKKGVSFHTDTDTEVIPNILTSYLDEGLSPVDSILQCLNNLQGSLALALLFAEYPDTLFVAKRNLPLAIGYNCNKVFAASDTNTLNSFVEKILHLEDNDIAVIKSNEFSIYNNGIQVKRRTENSSPRNFLISKNGYPSFMLKEIFEQPYALNKTINQFYKQYKEINKELFSELGYITIVGCGSSYFAGLIAKCWLESIAQIRVYLEISSEFRYSSVKLEEGSIGLFISQSGETADTMEALRYARLQKQMIISIINTFNSSIEKASDIVLHTLAGPEIGVASTKTFSTQLAILACFAVELGKIKGILGRERIKELSGAINSIPEHVEHVLNVMEIQHISGSILEHNNIIIIGRGSSYGVAMEGALKIKELSYINTIGIAAGEMKHGSIALIDSTVLVIAIIPYDNLFFKTLSNIQEIIARKGKVIAFSDKQGAPLLKGICIDVVQLPEVDNFVSPIIYSVAMQFLAYSIAEKKGLDVDCPRNLAKSVTVE</sequence>
<dbReference type="InterPro" id="IPR029055">
    <property type="entry name" value="Ntn_hydrolases_N"/>
</dbReference>
<dbReference type="PANTHER" id="PTHR10937:SF0">
    <property type="entry name" value="GLUTAMINE--FRUCTOSE-6-PHOSPHATE TRANSAMINASE (ISOMERIZING)"/>
    <property type="match status" value="1"/>
</dbReference>
<feature type="domain" description="SIS" evidence="9">
    <location>
        <begin position="279"/>
        <end position="419"/>
    </location>
</feature>
<dbReference type="Gene3D" id="3.60.20.10">
    <property type="entry name" value="Glutamine Phosphoribosylpyrophosphate, subunit 1, domain 1"/>
    <property type="match status" value="1"/>
</dbReference>
<reference evidence="10" key="1">
    <citation type="submission" date="2018-04" db="EMBL/GenBank/DDBJ databases">
        <authorList>
            <person name="Go L.Y."/>
            <person name="Mitchell J.A."/>
        </authorList>
    </citation>
    <scope>NUCLEOTIDE SEQUENCE</scope>
    <source>
        <strain evidence="10">WBAD</strain>
    </source>
</reference>
<evidence type="ECO:0000256" key="7">
    <source>
        <dbReference type="ARBA" id="ARBA00022962"/>
    </source>
</evidence>
<dbReference type="AlphaFoldDB" id="A0A3B0J6V6"/>
<evidence type="ECO:0000259" key="9">
    <source>
        <dbReference type="PROSITE" id="PS51464"/>
    </source>
</evidence>
<dbReference type="InterPro" id="IPR017932">
    <property type="entry name" value="GATase_2_dom"/>
</dbReference>
<keyword evidence="4 10" id="KW-0032">Aminotransferase</keyword>
<dbReference type="CDD" id="cd05008">
    <property type="entry name" value="SIS_GlmS_GlmD_1"/>
    <property type="match status" value="1"/>
</dbReference>
<dbReference type="GO" id="GO:0004360">
    <property type="term" value="F:glutamine-fructose-6-phosphate transaminase (isomerizing) activity"/>
    <property type="evidence" value="ECO:0007669"/>
    <property type="project" value="UniProtKB-EC"/>
</dbReference>
<accession>A0A3B0J6V6</accession>
<feature type="domain" description="SIS" evidence="9">
    <location>
        <begin position="451"/>
        <end position="593"/>
    </location>
</feature>
<dbReference type="InterPro" id="IPR035466">
    <property type="entry name" value="GlmS/AgaS_SIS"/>
</dbReference>
<dbReference type="CDD" id="cd05009">
    <property type="entry name" value="SIS_GlmS_GlmD_2"/>
    <property type="match status" value="1"/>
</dbReference>
<dbReference type="CDD" id="cd00714">
    <property type="entry name" value="GFAT"/>
    <property type="match status" value="1"/>
</dbReference>
<evidence type="ECO:0000256" key="3">
    <source>
        <dbReference type="ARBA" id="ARBA00016090"/>
    </source>
</evidence>
<dbReference type="EC" id="2.6.1.16" evidence="2"/>
<gene>
    <name evidence="10" type="primary">nodM</name>
    <name evidence="10" type="ORF">WBAD_0174</name>
</gene>
<protein>
    <recommendedName>
        <fullName evidence="3">Glutamine--fructose-6-phosphate aminotransferase [isomerizing]</fullName>
        <ecNumber evidence="2">2.6.1.16</ecNumber>
    </recommendedName>
</protein>
<feature type="domain" description="Glutamine amidotransferase type-2" evidence="8">
    <location>
        <begin position="2"/>
        <end position="220"/>
    </location>
</feature>
<evidence type="ECO:0000256" key="6">
    <source>
        <dbReference type="ARBA" id="ARBA00022737"/>
    </source>
</evidence>
<dbReference type="InterPro" id="IPR046348">
    <property type="entry name" value="SIS_dom_sf"/>
</dbReference>
<dbReference type="NCBIfam" id="NF001484">
    <property type="entry name" value="PRK00331.1"/>
    <property type="match status" value="1"/>
</dbReference>
<name>A0A3B0J6V6_9RICK</name>
<dbReference type="GO" id="GO:0006002">
    <property type="term" value="P:fructose 6-phosphate metabolic process"/>
    <property type="evidence" value="ECO:0007669"/>
    <property type="project" value="TreeGrafter"/>
</dbReference>
<dbReference type="InterPro" id="IPR005855">
    <property type="entry name" value="GFAT"/>
</dbReference>
<keyword evidence="7" id="KW-0315">Glutamine amidotransferase</keyword>
<keyword evidence="5 10" id="KW-0808">Transferase</keyword>
<evidence type="ECO:0000256" key="1">
    <source>
        <dbReference type="ARBA" id="ARBA00001031"/>
    </source>
</evidence>
<evidence type="ECO:0000259" key="8">
    <source>
        <dbReference type="PROSITE" id="PS51278"/>
    </source>
</evidence>
<dbReference type="Gene3D" id="3.40.50.10490">
    <property type="entry name" value="Glucose-6-phosphate isomerase like protein, domain 1"/>
    <property type="match status" value="2"/>
</dbReference>
<dbReference type="EMBL" id="OUNE01000030">
    <property type="protein sequence ID" value="SPP32803.1"/>
    <property type="molecule type" value="Genomic_DNA"/>
</dbReference>
<evidence type="ECO:0000256" key="2">
    <source>
        <dbReference type="ARBA" id="ARBA00012916"/>
    </source>
</evidence>
<comment type="catalytic activity">
    <reaction evidence="1">
        <text>D-fructose 6-phosphate + L-glutamine = D-glucosamine 6-phosphate + L-glutamate</text>
        <dbReference type="Rhea" id="RHEA:13237"/>
        <dbReference type="ChEBI" id="CHEBI:29985"/>
        <dbReference type="ChEBI" id="CHEBI:58359"/>
        <dbReference type="ChEBI" id="CHEBI:58725"/>
        <dbReference type="ChEBI" id="CHEBI:61527"/>
        <dbReference type="EC" id="2.6.1.16"/>
    </reaction>
</comment>
<dbReference type="SUPFAM" id="SSF53697">
    <property type="entry name" value="SIS domain"/>
    <property type="match status" value="1"/>
</dbReference>
<dbReference type="GO" id="GO:0006487">
    <property type="term" value="P:protein N-linked glycosylation"/>
    <property type="evidence" value="ECO:0007669"/>
    <property type="project" value="TreeGrafter"/>
</dbReference>
<keyword evidence="6" id="KW-0677">Repeat</keyword>
<dbReference type="SUPFAM" id="SSF56235">
    <property type="entry name" value="N-terminal nucleophile aminohydrolases (Ntn hydrolases)"/>
    <property type="match status" value="1"/>
</dbReference>
<dbReference type="InterPro" id="IPR047084">
    <property type="entry name" value="GFAT_N"/>
</dbReference>